<evidence type="ECO:0000256" key="5">
    <source>
        <dbReference type="ARBA" id="ARBA00022692"/>
    </source>
</evidence>
<dbReference type="PROSITE" id="PS50929">
    <property type="entry name" value="ABC_TM1F"/>
    <property type="match status" value="2"/>
</dbReference>
<dbReference type="CDD" id="cd18580">
    <property type="entry name" value="ABC_6TM_ABCC_D2"/>
    <property type="match status" value="1"/>
</dbReference>
<dbReference type="PROSITE" id="PS50893">
    <property type="entry name" value="ABC_TRANSPORTER_2"/>
    <property type="match status" value="2"/>
</dbReference>
<keyword evidence="5 11" id="KW-0812">Transmembrane</keyword>
<keyword evidence="3" id="KW-0813">Transport</keyword>
<evidence type="ECO:0000259" key="13">
    <source>
        <dbReference type="PROSITE" id="PS50929"/>
    </source>
</evidence>
<comment type="caution">
    <text evidence="14">The sequence shown here is derived from an EMBL/GenBank/DDBJ whole genome shotgun (WGS) entry which is preliminary data.</text>
</comment>
<feature type="transmembrane region" description="Helical" evidence="11">
    <location>
        <begin position="407"/>
        <end position="430"/>
    </location>
</feature>
<feature type="transmembrane region" description="Helical" evidence="11">
    <location>
        <begin position="490"/>
        <end position="515"/>
    </location>
</feature>
<keyword evidence="7" id="KW-0067">ATP-binding</keyword>
<keyword evidence="4" id="KW-1003">Cell membrane</keyword>
<feature type="transmembrane region" description="Helical" evidence="11">
    <location>
        <begin position="384"/>
        <end position="401"/>
    </location>
</feature>
<dbReference type="InterPro" id="IPR003439">
    <property type="entry name" value="ABC_transporter-like_ATP-bd"/>
</dbReference>
<evidence type="ECO:0000256" key="10">
    <source>
        <dbReference type="ARBA" id="ARBA00023180"/>
    </source>
</evidence>
<keyword evidence="9 11" id="KW-0472">Membrane</keyword>
<feature type="transmembrane region" description="Helical" evidence="11">
    <location>
        <begin position="132"/>
        <end position="153"/>
    </location>
</feature>
<reference evidence="14" key="1">
    <citation type="submission" date="2021-07" db="EMBL/GenBank/DDBJ databases">
        <authorList>
            <person name="Durling M."/>
        </authorList>
    </citation>
    <scope>NUCLEOTIDE SEQUENCE</scope>
</reference>
<evidence type="ECO:0000259" key="12">
    <source>
        <dbReference type="PROSITE" id="PS50893"/>
    </source>
</evidence>
<dbReference type="Pfam" id="PF00005">
    <property type="entry name" value="ABC_tran"/>
    <property type="match status" value="2"/>
</dbReference>
<feature type="transmembrane region" description="Helical" evidence="11">
    <location>
        <begin position="34"/>
        <end position="52"/>
    </location>
</feature>
<evidence type="ECO:0000313" key="14">
    <source>
        <dbReference type="EMBL" id="CAG8974619.1"/>
    </source>
</evidence>
<dbReference type="GO" id="GO:0005886">
    <property type="term" value="C:plasma membrane"/>
    <property type="evidence" value="ECO:0007669"/>
    <property type="project" value="UniProtKB-SubCell"/>
</dbReference>
<keyword evidence="6" id="KW-0547">Nucleotide-binding</keyword>
<evidence type="ECO:0000256" key="8">
    <source>
        <dbReference type="ARBA" id="ARBA00022989"/>
    </source>
</evidence>
<keyword evidence="10" id="KW-0325">Glycoprotein</keyword>
<evidence type="ECO:0000256" key="4">
    <source>
        <dbReference type="ARBA" id="ARBA00022475"/>
    </source>
</evidence>
<feature type="domain" description="ABC transmembrane type-1" evidence="13">
    <location>
        <begin position="280"/>
        <end position="555"/>
    </location>
</feature>
<feature type="transmembrane region" description="Helical" evidence="11">
    <location>
        <begin position="97"/>
        <end position="120"/>
    </location>
</feature>
<evidence type="ECO:0000313" key="15">
    <source>
        <dbReference type="Proteomes" id="UP000701801"/>
    </source>
</evidence>
<dbReference type="InterPro" id="IPR044746">
    <property type="entry name" value="ABCC_6TM_D1"/>
</dbReference>
<dbReference type="FunFam" id="1.20.1560.10:FF:000055">
    <property type="entry name" value="ABC multidrug transporter (Eurofung)"/>
    <property type="match status" value="1"/>
</dbReference>
<dbReference type="InterPro" id="IPR036640">
    <property type="entry name" value="ABC1_TM_sf"/>
</dbReference>
<dbReference type="OrthoDB" id="6500128at2759"/>
<dbReference type="InterPro" id="IPR050173">
    <property type="entry name" value="ABC_transporter_C-like"/>
</dbReference>
<dbReference type="EMBL" id="CAJVRM010000110">
    <property type="protein sequence ID" value="CAG8974619.1"/>
    <property type="molecule type" value="Genomic_DNA"/>
</dbReference>
<feature type="transmembrane region" description="Helical" evidence="11">
    <location>
        <begin position="1106"/>
        <end position="1125"/>
    </location>
</feature>
<feature type="transmembrane region" description="Helical" evidence="11">
    <location>
        <begin position="159"/>
        <end position="183"/>
    </location>
</feature>
<dbReference type="CDD" id="cd03250">
    <property type="entry name" value="ABCC_MRP_domain1"/>
    <property type="match status" value="1"/>
</dbReference>
<dbReference type="GO" id="GO:0140359">
    <property type="term" value="F:ABC-type transporter activity"/>
    <property type="evidence" value="ECO:0007669"/>
    <property type="project" value="InterPro"/>
</dbReference>
<feature type="transmembrane region" description="Helical" evidence="11">
    <location>
        <begin position="308"/>
        <end position="330"/>
    </location>
</feature>
<dbReference type="PANTHER" id="PTHR24223:SF399">
    <property type="entry name" value="ABC TRANSPORTER ATNG"/>
    <property type="match status" value="1"/>
</dbReference>
<accession>A0A9N9LLP1</accession>
<evidence type="ECO:0000256" key="2">
    <source>
        <dbReference type="ARBA" id="ARBA00009726"/>
    </source>
</evidence>
<dbReference type="Proteomes" id="UP000701801">
    <property type="component" value="Unassembled WGS sequence"/>
</dbReference>
<evidence type="ECO:0000256" key="6">
    <source>
        <dbReference type="ARBA" id="ARBA00022741"/>
    </source>
</evidence>
<feature type="transmembrane region" description="Helical" evidence="11">
    <location>
        <begin position="995"/>
        <end position="1015"/>
    </location>
</feature>
<evidence type="ECO:0008006" key="16">
    <source>
        <dbReference type="Google" id="ProtNLM"/>
    </source>
</evidence>
<dbReference type="CDD" id="cd03244">
    <property type="entry name" value="ABCC_MRP_domain2"/>
    <property type="match status" value="1"/>
</dbReference>
<dbReference type="InterPro" id="IPR056227">
    <property type="entry name" value="TMD0_ABC"/>
</dbReference>
<dbReference type="SUPFAM" id="SSF90123">
    <property type="entry name" value="ABC transporter transmembrane region"/>
    <property type="match status" value="2"/>
</dbReference>
<feature type="domain" description="ABC transmembrane type-1" evidence="13">
    <location>
        <begin position="888"/>
        <end position="1164"/>
    </location>
</feature>
<feature type="transmembrane region" description="Helical" evidence="11">
    <location>
        <begin position="876"/>
        <end position="901"/>
    </location>
</feature>
<dbReference type="InterPro" id="IPR027417">
    <property type="entry name" value="P-loop_NTPase"/>
</dbReference>
<protein>
    <recommendedName>
        <fullName evidence="16">ABC transporter</fullName>
    </recommendedName>
</protein>
<dbReference type="InterPro" id="IPR003593">
    <property type="entry name" value="AAA+_ATPase"/>
</dbReference>
<comment type="subcellular location">
    <subcellularLocation>
        <location evidence="1">Cell membrane</location>
        <topology evidence="1">Multi-pass membrane protein</topology>
    </subcellularLocation>
</comment>
<dbReference type="SUPFAM" id="SSF52540">
    <property type="entry name" value="P-loop containing nucleoside triphosphate hydrolases"/>
    <property type="match status" value="2"/>
</dbReference>
<evidence type="ECO:0000256" key="11">
    <source>
        <dbReference type="SAM" id="Phobius"/>
    </source>
</evidence>
<dbReference type="SMART" id="SM00382">
    <property type="entry name" value="AAA"/>
    <property type="match status" value="2"/>
</dbReference>
<dbReference type="Gene3D" id="3.40.50.300">
    <property type="entry name" value="P-loop containing nucleotide triphosphate hydrolases"/>
    <property type="match status" value="2"/>
</dbReference>
<feature type="domain" description="ABC transporter" evidence="12">
    <location>
        <begin position="1201"/>
        <end position="1431"/>
    </location>
</feature>
<evidence type="ECO:0000256" key="9">
    <source>
        <dbReference type="ARBA" id="ARBA00023136"/>
    </source>
</evidence>
<feature type="transmembrane region" description="Helical" evidence="11">
    <location>
        <begin position="1022"/>
        <end position="1042"/>
    </location>
</feature>
<dbReference type="InterPro" id="IPR017871">
    <property type="entry name" value="ABC_transporter-like_CS"/>
</dbReference>
<dbReference type="FunFam" id="3.40.50.300:FF:002145">
    <property type="entry name" value="ABC transporter (MsbA subfamily)"/>
    <property type="match status" value="1"/>
</dbReference>
<dbReference type="FunFam" id="1.20.1560.10:FF:000066">
    <property type="entry name" value="ABC multidrug transporter (Eurofung)"/>
    <property type="match status" value="1"/>
</dbReference>
<dbReference type="CDD" id="cd18579">
    <property type="entry name" value="ABC_6TM_ABCC_D1"/>
    <property type="match status" value="1"/>
</dbReference>
<keyword evidence="15" id="KW-1185">Reference proteome</keyword>
<keyword evidence="8 11" id="KW-1133">Transmembrane helix</keyword>
<feature type="transmembrane region" description="Helical" evidence="11">
    <location>
        <begin position="270"/>
        <end position="288"/>
    </location>
</feature>
<dbReference type="GO" id="GO:0005524">
    <property type="term" value="F:ATP binding"/>
    <property type="evidence" value="ECO:0007669"/>
    <property type="project" value="UniProtKB-KW"/>
</dbReference>
<feature type="transmembrane region" description="Helical" evidence="11">
    <location>
        <begin position="73"/>
        <end position="91"/>
    </location>
</feature>
<proteinExistence type="inferred from homology"/>
<comment type="similarity">
    <text evidence="2">Belongs to the ABC transporter superfamily. ABCC family. Conjugate transporter (TC 3.A.1.208) subfamily.</text>
</comment>
<evidence type="ECO:0000256" key="3">
    <source>
        <dbReference type="ARBA" id="ARBA00022448"/>
    </source>
</evidence>
<gene>
    <name evidence="14" type="ORF">HYALB_00009796</name>
</gene>
<organism evidence="14 15">
    <name type="scientific">Hymenoscyphus albidus</name>
    <dbReference type="NCBI Taxonomy" id="595503"/>
    <lineage>
        <taxon>Eukaryota</taxon>
        <taxon>Fungi</taxon>
        <taxon>Dikarya</taxon>
        <taxon>Ascomycota</taxon>
        <taxon>Pezizomycotina</taxon>
        <taxon>Leotiomycetes</taxon>
        <taxon>Helotiales</taxon>
        <taxon>Helotiaceae</taxon>
        <taxon>Hymenoscyphus</taxon>
    </lineage>
</organism>
<dbReference type="Gene3D" id="1.20.1560.10">
    <property type="entry name" value="ABC transporter type 1, transmembrane domain"/>
    <property type="match status" value="2"/>
</dbReference>
<feature type="transmembrane region" description="Helical" evidence="11">
    <location>
        <begin position="922"/>
        <end position="945"/>
    </location>
</feature>
<dbReference type="Pfam" id="PF00664">
    <property type="entry name" value="ABC_membrane"/>
    <property type="match status" value="2"/>
</dbReference>
<dbReference type="InterPro" id="IPR011527">
    <property type="entry name" value="ABC1_TM_dom"/>
</dbReference>
<evidence type="ECO:0000256" key="7">
    <source>
        <dbReference type="ARBA" id="ARBA00022840"/>
    </source>
</evidence>
<feature type="domain" description="ABC transporter" evidence="12">
    <location>
        <begin position="603"/>
        <end position="830"/>
    </location>
</feature>
<name>A0A9N9LLP1_9HELO</name>
<dbReference type="InterPro" id="IPR044726">
    <property type="entry name" value="ABCC_6TM_D2"/>
</dbReference>
<dbReference type="PROSITE" id="PS00211">
    <property type="entry name" value="ABC_TRANSPORTER_1"/>
    <property type="match status" value="1"/>
</dbReference>
<dbReference type="PANTHER" id="PTHR24223">
    <property type="entry name" value="ATP-BINDING CASSETTE SUB-FAMILY C"/>
    <property type="match status" value="1"/>
</dbReference>
<sequence length="1431" mass="158970">MEFQVCADADRRFGPIVPSECRGGFDFTILFKEIFFSFLPAIALVFAALIRLRDLRHRKAIAFDVHLQLGKQCVAISYAITRLAILVLWAIPSSYRTRLSITTAAFDLISCVYICILSYVEGRNTIRPSALLNFYLLVTTLFDVVPLRTLWLLKGQESAYIGLHNIAIASSVSIGLKVVLLILEATTKRIVGSSLSPEEKSGIYSLRTFWWLNPILWLGRRKSLNTKDLFPIDTGLKTETYSSHLAETWNKTDTSSKYALLRAVFSTLKWPLIAPAFPRLILIGFTYAQPLLIKRAINFVEKGGSENIGYGLIGATVIIYTGLGILNGYYGHLLYRSITIVRGSLIDIVYNKSLRIDIVTAQEATPAGLITADVERIDFTIEKIHSLWASVFELVVAVFLLEREVGWACIAPVLVAFVCTYLTSVISKVLPTRQKTWNQSIQKRVALTSTMLSNMKTVKMMGLSKYIATTLQAARMTELAASQAFRQCMAIVNVLVLVPKQLSAPFTFLLFVFAVHKGSSNGAMSASRAFTTLTIIELITTPIGLVLQTIPSVTTSLACLDRIQAYLKSPDKIDRRGAMRSSQDTKSSNSEKYNSAEKDLPVIYFRNASFAYKATEDRVLDLISLIIPRGSLTMVVGPVGSGKSTLLKSILGELELQTGEIDVRVGKIAYCDQSPWIPNGSIQDCIIGTSEFDEVWFKEVLHVCALDEDVHSLSEGRHTALGSRGIAFSEGQRQRLALARGVYSRAPLLILDDIFRSLDSKTAGLIFQRLFSPDGLVKRTNLTAVCATHSARHLPTLDQIVVLKNGGISEIGSFQYLKEREGYIQSLTTRRQSIDYGNYAPQDNKTVEIKAQRAQTTRKPQIPVQRVIGTRDQSVYIFYLKPIGVMRAVILLIAVISLAFATRFQRIWVQWWTEADSHHSMYIGIYFLLAVGACLSFAFFFWWMWMFVVPMTAGGLHEQLLDSVIHAPLSYFTKVDAGTILNRFSQDMAILNGQLPVNIFQALSILMICLIQIAFIAYGSSYLASAIPVTLLVVFLLSRYYLLTSQQLRLLDIELKAPIYTSLTETKEGLATIRAFGWQSSYKKKCQARIDESKRAIYLLFMIQRWLNFVLDLIVAGLATLLMTLATQLRHSTNPAALGVGLSSLIAFSLNVSQFIYCYTELENSLGAISRIKDCVENIEVEDSAIDAKEPPKDWPPNGAIEFSHVTASYNDDEEIALNDISFSALPGQKVCICGRTGSGKSTLMSVILRLLSAQIGGVSIDGIDIATLRSEAVRQNINVIPQSPFFLPGSVKLNLSADHHTDKDMTTALERVGLWELIESRGGLSAEISAVALSHGQQQLFCLAAAMLKKSKIVLIDEATSGVDSKTENKMYDLIHEEFRDCTVISIAHRLERVLEYDQVVVLSHGRCIENGAPGDLLEKQGEFWKLVNP</sequence>
<evidence type="ECO:0000256" key="1">
    <source>
        <dbReference type="ARBA" id="ARBA00004651"/>
    </source>
</evidence>
<dbReference type="Pfam" id="PF24357">
    <property type="entry name" value="TMD0_ABC"/>
    <property type="match status" value="1"/>
</dbReference>
<dbReference type="GO" id="GO:0016887">
    <property type="term" value="F:ATP hydrolysis activity"/>
    <property type="evidence" value="ECO:0007669"/>
    <property type="project" value="InterPro"/>
</dbReference>